<name>A0A437S8N6_9FIRM</name>
<dbReference type="EMBL" id="RLIH01000002">
    <property type="protein sequence ID" value="RVU55456.1"/>
    <property type="molecule type" value="Genomic_DNA"/>
</dbReference>
<dbReference type="AlphaFoldDB" id="A0A437S8N6"/>
<evidence type="ECO:0000313" key="1">
    <source>
        <dbReference type="EMBL" id="RVU55456.1"/>
    </source>
</evidence>
<evidence type="ECO:0000313" key="2">
    <source>
        <dbReference type="Proteomes" id="UP000288812"/>
    </source>
</evidence>
<protein>
    <submittedName>
        <fullName evidence="1">Uncharacterized protein</fullName>
    </submittedName>
</protein>
<keyword evidence="2" id="KW-1185">Reference proteome</keyword>
<comment type="caution">
    <text evidence="1">The sequence shown here is derived from an EMBL/GenBank/DDBJ whole genome shotgun (WGS) entry which is preliminary data.</text>
</comment>
<organism evidence="1 2">
    <name type="scientific">Anaerosphaera multitolerans</name>
    <dbReference type="NCBI Taxonomy" id="2487351"/>
    <lineage>
        <taxon>Bacteria</taxon>
        <taxon>Bacillati</taxon>
        <taxon>Bacillota</taxon>
        <taxon>Tissierellia</taxon>
        <taxon>Tissierellales</taxon>
        <taxon>Peptoniphilaceae</taxon>
        <taxon>Anaerosphaera</taxon>
    </lineage>
</organism>
<accession>A0A437S8N6</accession>
<reference evidence="1 2" key="1">
    <citation type="submission" date="2018-11" db="EMBL/GenBank/DDBJ databases">
        <title>Genome sequencing and assembly of Anaerosphaera sp. nov., GS7-6-2.</title>
        <authorList>
            <person name="Rettenmaier R."/>
            <person name="Liebl W."/>
            <person name="Zverlov V."/>
        </authorList>
    </citation>
    <scope>NUCLEOTIDE SEQUENCE [LARGE SCALE GENOMIC DNA]</scope>
    <source>
        <strain evidence="1 2">GS7-6-2</strain>
    </source>
</reference>
<proteinExistence type="predicted"/>
<dbReference type="Proteomes" id="UP000288812">
    <property type="component" value="Unassembled WGS sequence"/>
</dbReference>
<gene>
    <name evidence="1" type="ORF">EF514_01635</name>
</gene>
<sequence>MKVNSLLNLKIFDTNIVEVNKINFKFLKFELSPKNILNINYITKHSFFISITYNDFVQIYIII</sequence>